<dbReference type="InParanoid" id="A0A078B7W7"/>
<keyword evidence="3" id="KW-1185">Reference proteome</keyword>
<feature type="compositionally biased region" description="Low complexity" evidence="1">
    <location>
        <begin position="389"/>
        <end position="402"/>
    </location>
</feature>
<organism evidence="2 3">
    <name type="scientific">Stylonychia lemnae</name>
    <name type="common">Ciliate</name>
    <dbReference type="NCBI Taxonomy" id="5949"/>
    <lineage>
        <taxon>Eukaryota</taxon>
        <taxon>Sar</taxon>
        <taxon>Alveolata</taxon>
        <taxon>Ciliophora</taxon>
        <taxon>Intramacronucleata</taxon>
        <taxon>Spirotrichea</taxon>
        <taxon>Stichotrichia</taxon>
        <taxon>Sporadotrichida</taxon>
        <taxon>Oxytrichidae</taxon>
        <taxon>Stylonychinae</taxon>
        <taxon>Stylonychia</taxon>
    </lineage>
</organism>
<evidence type="ECO:0000256" key="1">
    <source>
        <dbReference type="SAM" id="MobiDB-lite"/>
    </source>
</evidence>
<accession>A0A078B7W7</accession>
<dbReference type="AlphaFoldDB" id="A0A078B7W7"/>
<reference evidence="2 3" key="1">
    <citation type="submission" date="2014-06" db="EMBL/GenBank/DDBJ databases">
        <authorList>
            <person name="Swart Estienne"/>
        </authorList>
    </citation>
    <scope>NUCLEOTIDE SEQUENCE [LARGE SCALE GENOMIC DNA]</scope>
    <source>
        <strain evidence="2 3">130c</strain>
    </source>
</reference>
<name>A0A078B7W7_STYLE</name>
<evidence type="ECO:0000313" key="2">
    <source>
        <dbReference type="EMBL" id="CDW90615.1"/>
    </source>
</evidence>
<dbReference type="Proteomes" id="UP000039865">
    <property type="component" value="Unassembled WGS sequence"/>
</dbReference>
<gene>
    <name evidence="2" type="primary">Contig2505.g2694</name>
    <name evidence="2" type="ORF">STYLEM_19760</name>
</gene>
<evidence type="ECO:0000313" key="3">
    <source>
        <dbReference type="Proteomes" id="UP000039865"/>
    </source>
</evidence>
<feature type="region of interest" description="Disordered" evidence="1">
    <location>
        <begin position="387"/>
        <end position="406"/>
    </location>
</feature>
<sequence>MNEFDPFLSNYSPPNNKESFLKYINKTPDDLLQNIQSSKQNSMKMANHIEIDSDMSSNLPGKTQINIEMILLLLKKDKLTATKMQDQKFLILELEINQGYHNNKTNQEFIIQLLPPINKQNFDTTDYEEEYQLAYDLGKAQQTLKRYEQFRQRAITDSVLQSSTTPQTDNPLIRIENKRKKLDQEYLGSNFKDNYIARLNDEQYQYNLELKDLILQKEVLQQQLIKLEDFKAPYPNNILMKKQVIQTVKLNQNYYVENSDMSQQQTIRTGEHNVNLELNLDLKMQMYKNQIKIDELQQKVIHLRKRLQQNNELDYQDEPSHVSPNVKSFHYKEKFNPNQTLNGFNTPQTGKFKQIHPQNKITLNRSSTAKHTSRSIQQKKEDISFKVPNNHNSLHHLNSSNSTNAQTLPTLQNKLSVNNELTQSSLVPPLNFNQDKIPLSLEQQRQLLMDIEKKKLQSRFDEDLINSRIKIDQYLLEENKNNHNL</sequence>
<proteinExistence type="predicted"/>
<protein>
    <submittedName>
        <fullName evidence="2">Uncharacterized protein</fullName>
    </submittedName>
</protein>
<dbReference type="EMBL" id="CCKQ01018637">
    <property type="protein sequence ID" value="CDW90615.1"/>
    <property type="molecule type" value="Genomic_DNA"/>
</dbReference>